<reference evidence="1 2" key="1">
    <citation type="submission" date="2016-07" db="EMBL/GenBank/DDBJ databases">
        <title>Pervasive Adenine N6-methylation of Active Genes in Fungi.</title>
        <authorList>
            <consortium name="DOE Joint Genome Institute"/>
            <person name="Mondo S.J."/>
            <person name="Dannebaum R.O."/>
            <person name="Kuo R.C."/>
            <person name="Labutti K."/>
            <person name="Haridas S."/>
            <person name="Kuo A."/>
            <person name="Salamov A."/>
            <person name="Ahrendt S.R."/>
            <person name="Lipzen A."/>
            <person name="Sullivan W."/>
            <person name="Andreopoulos W.B."/>
            <person name="Clum A."/>
            <person name="Lindquist E."/>
            <person name="Daum C."/>
            <person name="Ramamoorthy G.K."/>
            <person name="Gryganskyi A."/>
            <person name="Culley D."/>
            <person name="Magnuson J.K."/>
            <person name="James T.Y."/>
            <person name="O'Malley M.A."/>
            <person name="Stajich J.E."/>
            <person name="Spatafora J.W."/>
            <person name="Visel A."/>
            <person name="Grigoriev I.V."/>
        </authorList>
    </citation>
    <scope>NUCLEOTIDE SEQUENCE [LARGE SCALE GENOMIC DNA]</scope>
    <source>
        <strain evidence="1 2">CBS 115471</strain>
    </source>
</reference>
<dbReference type="EMBL" id="MCFA01000262">
    <property type="protein sequence ID" value="ORX96168.1"/>
    <property type="molecule type" value="Genomic_DNA"/>
</dbReference>
<accession>A0A1Y1YDX3</accession>
<organism evidence="1 2">
    <name type="scientific">Clohesyomyces aquaticus</name>
    <dbReference type="NCBI Taxonomy" id="1231657"/>
    <lineage>
        <taxon>Eukaryota</taxon>
        <taxon>Fungi</taxon>
        <taxon>Dikarya</taxon>
        <taxon>Ascomycota</taxon>
        <taxon>Pezizomycotina</taxon>
        <taxon>Dothideomycetes</taxon>
        <taxon>Pleosporomycetidae</taxon>
        <taxon>Pleosporales</taxon>
        <taxon>Lindgomycetaceae</taxon>
        <taxon>Clohesyomyces</taxon>
    </lineage>
</organism>
<gene>
    <name evidence="1" type="ORF">BCR34DRAFT_578844</name>
</gene>
<evidence type="ECO:0000313" key="2">
    <source>
        <dbReference type="Proteomes" id="UP000193144"/>
    </source>
</evidence>
<comment type="caution">
    <text evidence="1">The sequence shown here is derived from an EMBL/GenBank/DDBJ whole genome shotgun (WGS) entry which is preliminary data.</text>
</comment>
<sequence length="343" mass="40021">MPMSQPGTITPFPFFSLPRELRNLIYTHLFTSTPYLPGSFFSLPFSLYYGNRCCAEPYYWRYRVQPRWLVTSKTFMTEALEEYKREAEWIYWGPGMDHLLHGGKPRNDFSGLAIRIPGMRRSSFPISIATNNPPRIGEPPIASVRIRRWSLHIGNLAWWETPSRSEGTDGREVLGIIANTIQRASDKVPDRIIELGTLRLQGRSTHLMHEVLDAADGVPTCYGQTKHMFRNMKKVLDGAGGKMRVRKWEFEILNEGIGVLFEVEFRGRVRALGEGEEEEFDLKLVVDDRKWKEPVEHLQRVHTHYCKEQKRAKFEREKRRRETEALRDRQRAEEKALLEASKQ</sequence>
<name>A0A1Y1YDX3_9PLEO</name>
<proteinExistence type="predicted"/>
<dbReference type="Proteomes" id="UP000193144">
    <property type="component" value="Unassembled WGS sequence"/>
</dbReference>
<dbReference type="OrthoDB" id="3799620at2759"/>
<evidence type="ECO:0000313" key="1">
    <source>
        <dbReference type="EMBL" id="ORX96168.1"/>
    </source>
</evidence>
<dbReference type="AlphaFoldDB" id="A0A1Y1YDX3"/>
<protein>
    <submittedName>
        <fullName evidence="1">Uncharacterized protein</fullName>
    </submittedName>
</protein>
<keyword evidence="2" id="KW-1185">Reference proteome</keyword>